<feature type="domain" description="Ricin B lectin" evidence="1">
    <location>
        <begin position="44"/>
        <end position="168"/>
    </location>
</feature>
<dbReference type="SUPFAM" id="SSF49899">
    <property type="entry name" value="Concanavalin A-like lectins/glucanases"/>
    <property type="match status" value="1"/>
</dbReference>
<proteinExistence type="predicted"/>
<dbReference type="Proteomes" id="UP000642748">
    <property type="component" value="Unassembled WGS sequence"/>
</dbReference>
<dbReference type="InterPro" id="IPR014895">
    <property type="entry name" value="Alginate_lyase_2"/>
</dbReference>
<dbReference type="Pfam" id="PF08787">
    <property type="entry name" value="Alginate_lyase2"/>
    <property type="match status" value="1"/>
</dbReference>
<reference evidence="2" key="1">
    <citation type="submission" date="2021-01" db="EMBL/GenBank/DDBJ databases">
        <title>Whole genome shotgun sequence of Rugosimonospora africana NBRC 104875.</title>
        <authorList>
            <person name="Komaki H."/>
            <person name="Tamura T."/>
        </authorList>
    </citation>
    <scope>NUCLEOTIDE SEQUENCE</scope>
    <source>
        <strain evidence="2">NBRC 104875</strain>
    </source>
</reference>
<dbReference type="SUPFAM" id="SSF50370">
    <property type="entry name" value="Ricin B-like lectins"/>
    <property type="match status" value="1"/>
</dbReference>
<evidence type="ECO:0000313" key="2">
    <source>
        <dbReference type="EMBL" id="GIH20392.1"/>
    </source>
</evidence>
<sequence>MTGETGRPRQSRRRRGVIAAAVAAGTVTVAAAVFGVTDAMAASAGPITGLGGKCVDVAAASIANGAHVQLYDCNGTSAQSWTVGNSDGSIRALGKCMDVAAASTANGAKVQLYDCNGTSAQKWTVSDGEIVNTGSGKCLDATDKSSANGNQLQIWSCTGATNQQWTVSGGGGAPTNPPGGLDPSVAPGGNFDLSLWELQLPTGSPGAPTTILPSQLKGPNGFQDAYFYTDPNDGAMTFWDPENGVTTPNSNYSRSEFREMTASGAAANWFSPGTHKLSATLKVTQVPSHVAVGQIHLGSGGSTKPLLELFYYSNGNIEMAIEQTPAGGNEVQHLAGNVPLGTEWSYTIGLSGNTISLVINGGATQTWPMSTTFNGYGMYFKAGDYDQTSGSSSTVGATVAFYALNISHSG</sequence>
<dbReference type="CDD" id="cd23451">
    <property type="entry name" value="beta-trefoil_Ricin_laminarinase"/>
    <property type="match status" value="1"/>
</dbReference>
<dbReference type="Pfam" id="PF00652">
    <property type="entry name" value="Ricin_B_lectin"/>
    <property type="match status" value="1"/>
</dbReference>
<gene>
    <name evidence="2" type="ORF">Raf01_85640</name>
</gene>
<accession>A0A8J3R208</accession>
<organism evidence="2 3">
    <name type="scientific">Rugosimonospora africana</name>
    <dbReference type="NCBI Taxonomy" id="556532"/>
    <lineage>
        <taxon>Bacteria</taxon>
        <taxon>Bacillati</taxon>
        <taxon>Actinomycetota</taxon>
        <taxon>Actinomycetes</taxon>
        <taxon>Micromonosporales</taxon>
        <taxon>Micromonosporaceae</taxon>
        <taxon>Rugosimonospora</taxon>
    </lineage>
</organism>
<dbReference type="RefSeq" id="WP_203923809.1">
    <property type="nucleotide sequence ID" value="NZ_BONZ01000094.1"/>
</dbReference>
<name>A0A8J3R208_9ACTN</name>
<dbReference type="PROSITE" id="PS50231">
    <property type="entry name" value="RICIN_B_LECTIN"/>
    <property type="match status" value="1"/>
</dbReference>
<dbReference type="InterPro" id="IPR000772">
    <property type="entry name" value="Ricin_B_lectin"/>
</dbReference>
<evidence type="ECO:0000259" key="1">
    <source>
        <dbReference type="SMART" id="SM00458"/>
    </source>
</evidence>
<protein>
    <recommendedName>
        <fullName evidence="1">Ricin B lectin domain-containing protein</fullName>
    </recommendedName>
</protein>
<keyword evidence="3" id="KW-1185">Reference proteome</keyword>
<dbReference type="SMART" id="SM00458">
    <property type="entry name" value="RICIN"/>
    <property type="match status" value="1"/>
</dbReference>
<dbReference type="EMBL" id="BONZ01000094">
    <property type="protein sequence ID" value="GIH20392.1"/>
    <property type="molecule type" value="Genomic_DNA"/>
</dbReference>
<dbReference type="Gene3D" id="2.80.10.50">
    <property type="match status" value="1"/>
</dbReference>
<comment type="caution">
    <text evidence="2">The sequence shown here is derived from an EMBL/GenBank/DDBJ whole genome shotgun (WGS) entry which is preliminary data.</text>
</comment>
<dbReference type="AlphaFoldDB" id="A0A8J3R208"/>
<dbReference type="InterPro" id="IPR013320">
    <property type="entry name" value="ConA-like_dom_sf"/>
</dbReference>
<dbReference type="InterPro" id="IPR035992">
    <property type="entry name" value="Ricin_B-like_lectins"/>
</dbReference>
<dbReference type="Gene3D" id="2.60.120.200">
    <property type="match status" value="1"/>
</dbReference>
<evidence type="ECO:0000313" key="3">
    <source>
        <dbReference type="Proteomes" id="UP000642748"/>
    </source>
</evidence>